<sequence length="176" mass="18634">MDVMHLERLIACLGHGDVAEVEWQEADFHLRLSMPARHRTAAPPAHAPDRAQALPAYGAPAAVHSTTPTADTMRVTVRATSPGIFLSDHPDREAFAATRIAPDGGVRLRAGEMIGLLQAGPLYLPVTMPADGALSRCIATPGTVVGYGQALFEISANAPREAQEAQEAQAHRGETS</sequence>
<dbReference type="SUPFAM" id="SSF51230">
    <property type="entry name" value="Single hybrid motif"/>
    <property type="match status" value="1"/>
</dbReference>
<accession>A0ABT3ZH92</accession>
<keyword evidence="2" id="KW-1185">Reference proteome</keyword>
<dbReference type="RefSeq" id="WP_267845042.1">
    <property type="nucleotide sequence ID" value="NZ_JAPMXC010000001.1"/>
</dbReference>
<gene>
    <name evidence="1" type="ORF">OVY01_01320</name>
</gene>
<dbReference type="Gene3D" id="2.40.50.100">
    <property type="match status" value="1"/>
</dbReference>
<comment type="caution">
    <text evidence="1">The sequence shown here is derived from an EMBL/GenBank/DDBJ whole genome shotgun (WGS) entry which is preliminary data.</text>
</comment>
<dbReference type="EMBL" id="JAPMXC010000001">
    <property type="protein sequence ID" value="MCY0385901.1"/>
    <property type="molecule type" value="Genomic_DNA"/>
</dbReference>
<evidence type="ECO:0008006" key="3">
    <source>
        <dbReference type="Google" id="ProtNLM"/>
    </source>
</evidence>
<evidence type="ECO:0000313" key="2">
    <source>
        <dbReference type="Proteomes" id="UP001082899"/>
    </source>
</evidence>
<organism evidence="1 2">
    <name type="scientific">Robbsia betulipollinis</name>
    <dbReference type="NCBI Taxonomy" id="2981849"/>
    <lineage>
        <taxon>Bacteria</taxon>
        <taxon>Pseudomonadati</taxon>
        <taxon>Pseudomonadota</taxon>
        <taxon>Betaproteobacteria</taxon>
        <taxon>Burkholderiales</taxon>
        <taxon>Burkholderiaceae</taxon>
        <taxon>Robbsia</taxon>
    </lineage>
</organism>
<evidence type="ECO:0000313" key="1">
    <source>
        <dbReference type="EMBL" id="MCY0385901.1"/>
    </source>
</evidence>
<proteinExistence type="predicted"/>
<dbReference type="InterPro" id="IPR011053">
    <property type="entry name" value="Single_hybrid_motif"/>
</dbReference>
<protein>
    <recommendedName>
        <fullName evidence="3">Lipoyl-binding domain-containing protein</fullName>
    </recommendedName>
</protein>
<name>A0ABT3ZH92_9BURK</name>
<dbReference type="Proteomes" id="UP001082899">
    <property type="component" value="Unassembled WGS sequence"/>
</dbReference>
<reference evidence="1" key="1">
    <citation type="submission" date="2022-11" db="EMBL/GenBank/DDBJ databases">
        <title>Robbsia betulipollinis sp. nov., isolated from pollen of birch (Betula pendula).</title>
        <authorList>
            <person name="Shi H."/>
            <person name="Ambika Manirajan B."/>
            <person name="Ratering S."/>
            <person name="Geissler-Plaum R."/>
            <person name="Schnell S."/>
        </authorList>
    </citation>
    <scope>NUCLEOTIDE SEQUENCE</scope>
    <source>
        <strain evidence="1">Bb-Pol-6</strain>
    </source>
</reference>